<evidence type="ECO:0000313" key="4">
    <source>
        <dbReference type="Proteomes" id="UP001478862"/>
    </source>
</evidence>
<sequence length="91" mass="10719">MLLGMGFTKLLDEKNKTKEQLIEEKDERNIELSQNAKSKAFDLMINLFGFSLLALAMFGYMNEVSFFSLIALYFTCYAYYLYRLKINKEIM</sequence>
<keyword evidence="2" id="KW-0812">Transmembrane</keyword>
<dbReference type="Proteomes" id="UP001478862">
    <property type="component" value="Unassembled WGS sequence"/>
</dbReference>
<dbReference type="EMBL" id="JBEGDG010000002">
    <property type="protein sequence ID" value="MEQ6353547.1"/>
    <property type="molecule type" value="Genomic_DNA"/>
</dbReference>
<organism evidence="3 4">
    <name type="scientific">Lysinibacillus zambalensis</name>
    <dbReference type="NCBI Taxonomy" id="3160866"/>
    <lineage>
        <taxon>Bacteria</taxon>
        <taxon>Bacillati</taxon>
        <taxon>Bacillota</taxon>
        <taxon>Bacilli</taxon>
        <taxon>Bacillales</taxon>
        <taxon>Bacillaceae</taxon>
        <taxon>Lysinibacillus</taxon>
    </lineage>
</organism>
<evidence type="ECO:0008006" key="5">
    <source>
        <dbReference type="Google" id="ProtNLM"/>
    </source>
</evidence>
<comment type="caution">
    <text evidence="3">The sequence shown here is derived from an EMBL/GenBank/DDBJ whole genome shotgun (WGS) entry which is preliminary data.</text>
</comment>
<reference evidence="3 4" key="1">
    <citation type="submission" date="2024-06" db="EMBL/GenBank/DDBJ databases">
        <title>Lysinibacillus zambalefons sp. nov., a Novel Firmicute Isolated from the Poon Bato Zambales Hyperalkaline Spring.</title>
        <authorList>
            <person name="Aja J.A."/>
            <person name="Lazaro J.E.H."/>
            <person name="Llorin L.D."/>
            <person name="Lim K.R."/>
            <person name="Teodosio J."/>
            <person name="Dalisay D.S."/>
        </authorList>
    </citation>
    <scope>NUCLEOTIDE SEQUENCE [LARGE SCALE GENOMIC DNA]</scope>
    <source>
        <strain evidence="3 4">M3</strain>
    </source>
</reference>
<proteinExistence type="predicted"/>
<accession>A0ABV1MM03</accession>
<keyword evidence="4" id="KW-1185">Reference proteome</keyword>
<feature type="transmembrane region" description="Helical" evidence="2">
    <location>
        <begin position="64"/>
        <end position="82"/>
    </location>
</feature>
<name>A0ABV1MM03_9BACI</name>
<evidence type="ECO:0000256" key="1">
    <source>
        <dbReference type="SAM" id="Coils"/>
    </source>
</evidence>
<keyword evidence="2" id="KW-1133">Transmembrane helix</keyword>
<feature type="transmembrane region" description="Helical" evidence="2">
    <location>
        <begin position="40"/>
        <end position="58"/>
    </location>
</feature>
<dbReference type="RefSeq" id="WP_349658329.1">
    <property type="nucleotide sequence ID" value="NZ_JBEGDG010000002.1"/>
</dbReference>
<keyword evidence="1" id="KW-0175">Coiled coil</keyword>
<protein>
    <recommendedName>
        <fullName evidence="5">DUF3784 domain-containing protein</fullName>
    </recommendedName>
</protein>
<evidence type="ECO:0000256" key="2">
    <source>
        <dbReference type="SAM" id="Phobius"/>
    </source>
</evidence>
<keyword evidence="2" id="KW-0472">Membrane</keyword>
<gene>
    <name evidence="3" type="ORF">ABNX05_02850</name>
</gene>
<evidence type="ECO:0000313" key="3">
    <source>
        <dbReference type="EMBL" id="MEQ6353547.1"/>
    </source>
</evidence>
<feature type="coiled-coil region" evidence="1">
    <location>
        <begin position="7"/>
        <end position="35"/>
    </location>
</feature>